<feature type="region of interest" description="Disordered" evidence="1">
    <location>
        <begin position="1"/>
        <end position="83"/>
    </location>
</feature>
<keyword evidence="3" id="KW-1185">Reference proteome</keyword>
<name>A0A8H8DHQ3_9FUNG</name>
<dbReference type="EMBL" id="JAEFCI010007500">
    <property type="protein sequence ID" value="KAG5459024.1"/>
    <property type="molecule type" value="Genomic_DNA"/>
</dbReference>
<accession>A0A8H8DHQ3</accession>
<organism evidence="2 3">
    <name type="scientific">Olpidium bornovanus</name>
    <dbReference type="NCBI Taxonomy" id="278681"/>
    <lineage>
        <taxon>Eukaryota</taxon>
        <taxon>Fungi</taxon>
        <taxon>Fungi incertae sedis</taxon>
        <taxon>Olpidiomycota</taxon>
        <taxon>Olpidiomycotina</taxon>
        <taxon>Olpidiomycetes</taxon>
        <taxon>Olpidiales</taxon>
        <taxon>Olpidiaceae</taxon>
        <taxon>Olpidium</taxon>
    </lineage>
</organism>
<evidence type="ECO:0000313" key="2">
    <source>
        <dbReference type="EMBL" id="KAG5459024.1"/>
    </source>
</evidence>
<feature type="compositionally biased region" description="Low complexity" evidence="1">
    <location>
        <begin position="50"/>
        <end position="69"/>
    </location>
</feature>
<gene>
    <name evidence="2" type="ORF">BJ554DRAFT_647</name>
</gene>
<feature type="compositionally biased region" description="Basic residues" evidence="1">
    <location>
        <begin position="27"/>
        <end position="36"/>
    </location>
</feature>
<dbReference type="Proteomes" id="UP000673691">
    <property type="component" value="Unassembled WGS sequence"/>
</dbReference>
<dbReference type="AlphaFoldDB" id="A0A8H8DHQ3"/>
<protein>
    <submittedName>
        <fullName evidence="2">Uncharacterized protein</fullName>
    </submittedName>
</protein>
<comment type="caution">
    <text evidence="2">The sequence shown here is derived from an EMBL/GenBank/DDBJ whole genome shotgun (WGS) entry which is preliminary data.</text>
</comment>
<evidence type="ECO:0000313" key="3">
    <source>
        <dbReference type="Proteomes" id="UP000673691"/>
    </source>
</evidence>
<evidence type="ECO:0000256" key="1">
    <source>
        <dbReference type="SAM" id="MobiDB-lite"/>
    </source>
</evidence>
<proteinExistence type="predicted"/>
<reference evidence="2 3" key="1">
    <citation type="journal article" name="Sci. Rep.">
        <title>Genome-scale phylogenetic analyses confirm Olpidium as the closest living zoosporic fungus to the non-flagellated, terrestrial fungi.</title>
        <authorList>
            <person name="Chang Y."/>
            <person name="Rochon D."/>
            <person name="Sekimoto S."/>
            <person name="Wang Y."/>
            <person name="Chovatia M."/>
            <person name="Sandor L."/>
            <person name="Salamov A."/>
            <person name="Grigoriev I.V."/>
            <person name="Stajich J.E."/>
            <person name="Spatafora J.W."/>
        </authorList>
    </citation>
    <scope>NUCLEOTIDE SEQUENCE [LARGE SCALE GENOMIC DNA]</scope>
    <source>
        <strain evidence="2">S191</strain>
    </source>
</reference>
<sequence>MGGDVFFASTDSASPCFPLQPPSPHSVSRHGRHHNHAFFAPGCGGGGGPSRPAAAALRHAGGGPSRPAAALPPSPSAVDAPARPHALPSVSFLAAKERRLAARDSASCE</sequence>